<keyword evidence="2" id="KW-0472">Membrane</keyword>
<reference evidence="3 4" key="1">
    <citation type="submission" date="2019-09" db="EMBL/GenBank/DDBJ databases">
        <title>Complete genome sequence of Arachidicoccus sp. B3-10 isolated from apple orchard soil.</title>
        <authorList>
            <person name="Kim H.S."/>
            <person name="Han K.-I."/>
            <person name="Suh M.K."/>
            <person name="Lee K.C."/>
            <person name="Eom M.K."/>
            <person name="Kim J.-S."/>
            <person name="Kang S.W."/>
            <person name="Sin Y."/>
            <person name="Lee J.-S."/>
        </authorList>
    </citation>
    <scope>NUCLEOTIDE SEQUENCE [LARGE SCALE GENOMIC DNA]</scope>
    <source>
        <strain evidence="3 4">B3-10</strain>
    </source>
</reference>
<accession>A0A5P2G370</accession>
<feature type="coiled-coil region" evidence="1">
    <location>
        <begin position="52"/>
        <end position="79"/>
    </location>
</feature>
<dbReference type="KEGG" id="arac:E0W69_015135"/>
<gene>
    <name evidence="3" type="ORF">E0W69_015135</name>
</gene>
<name>A0A5P2G370_9BACT</name>
<evidence type="ECO:0000313" key="4">
    <source>
        <dbReference type="Proteomes" id="UP000292424"/>
    </source>
</evidence>
<dbReference type="Proteomes" id="UP000292424">
    <property type="component" value="Chromosome"/>
</dbReference>
<keyword evidence="4" id="KW-1185">Reference proteome</keyword>
<evidence type="ECO:0000256" key="1">
    <source>
        <dbReference type="SAM" id="Coils"/>
    </source>
</evidence>
<keyword evidence="2" id="KW-0812">Transmembrane</keyword>
<feature type="transmembrane region" description="Helical" evidence="2">
    <location>
        <begin position="12"/>
        <end position="30"/>
    </location>
</feature>
<dbReference type="RefSeq" id="WP_131330891.1">
    <property type="nucleotide sequence ID" value="NZ_CP044016.1"/>
</dbReference>
<dbReference type="InterPro" id="IPR007060">
    <property type="entry name" value="FtsL/DivIC"/>
</dbReference>
<dbReference type="AlphaFoldDB" id="A0A5P2G370"/>
<evidence type="ECO:0000256" key="2">
    <source>
        <dbReference type="SAM" id="Phobius"/>
    </source>
</evidence>
<dbReference type="Pfam" id="PF04977">
    <property type="entry name" value="DivIC"/>
    <property type="match status" value="1"/>
</dbReference>
<sequence>MAVDKKTIIKYLKNKYIITTCIFLALILFFDRNDLFVQLQRKHDLNKILKSKDFYLKQIDSTKEQLEELHKNNSTMEKYAREQLYMKKDSEEVFIVDPNEADNEDKN</sequence>
<evidence type="ECO:0000313" key="3">
    <source>
        <dbReference type="EMBL" id="QES89935.1"/>
    </source>
</evidence>
<keyword evidence="1" id="KW-0175">Coiled coil</keyword>
<keyword evidence="2" id="KW-1133">Transmembrane helix</keyword>
<dbReference type="EMBL" id="CP044016">
    <property type="protein sequence ID" value="QES89935.1"/>
    <property type="molecule type" value="Genomic_DNA"/>
</dbReference>
<proteinExistence type="predicted"/>
<protein>
    <submittedName>
        <fullName evidence="3">Septum formation initiator family protein</fullName>
    </submittedName>
</protein>
<organism evidence="3 4">
    <name type="scientific">Rhizosphaericola mali</name>
    <dbReference type="NCBI Taxonomy" id="2545455"/>
    <lineage>
        <taxon>Bacteria</taxon>
        <taxon>Pseudomonadati</taxon>
        <taxon>Bacteroidota</taxon>
        <taxon>Chitinophagia</taxon>
        <taxon>Chitinophagales</taxon>
        <taxon>Chitinophagaceae</taxon>
        <taxon>Rhizosphaericola</taxon>
    </lineage>
</organism>
<dbReference type="OrthoDB" id="1467719at2"/>